<dbReference type="Pfam" id="PF10986">
    <property type="entry name" value="ZrgA"/>
    <property type="match status" value="1"/>
</dbReference>
<keyword evidence="2" id="KW-0732">Signal</keyword>
<keyword evidence="4" id="KW-1185">Reference proteome</keyword>
<protein>
    <submittedName>
        <fullName evidence="3">DUF2796 domain-containing protein</fullName>
    </submittedName>
</protein>
<feature type="signal peptide" evidence="2">
    <location>
        <begin position="1"/>
        <end position="23"/>
    </location>
</feature>
<feature type="region of interest" description="Disordered" evidence="1">
    <location>
        <begin position="173"/>
        <end position="192"/>
    </location>
</feature>
<evidence type="ECO:0000313" key="3">
    <source>
        <dbReference type="EMBL" id="PPI84316.1"/>
    </source>
</evidence>
<accession>A0A2S5ZAA8</accession>
<evidence type="ECO:0000256" key="2">
    <source>
        <dbReference type="SAM" id="SignalP"/>
    </source>
</evidence>
<evidence type="ECO:0000256" key="1">
    <source>
        <dbReference type="SAM" id="MobiDB-lite"/>
    </source>
</evidence>
<comment type="caution">
    <text evidence="3">The sequence shown here is derived from an EMBL/GenBank/DDBJ whole genome shotgun (WGS) entry which is preliminary data.</text>
</comment>
<reference evidence="3 4" key="1">
    <citation type="submission" date="2018-01" db="EMBL/GenBank/DDBJ databases">
        <title>Complete genome sequences of the type strains of Marinobacter flavimaris and Marinobacter maroccanus.</title>
        <authorList>
            <person name="Palau M."/>
            <person name="Boujida N."/>
            <person name="Manresa A."/>
            <person name="Minana-Galbis D."/>
        </authorList>
    </citation>
    <scope>NUCLEOTIDE SEQUENCE [LARGE SCALE GENOMIC DNA]</scope>
    <source>
        <strain evidence="3 4">N4</strain>
    </source>
</reference>
<sequence>MTLSKVTNAILAATILTAGSTFASDNPGAHQHGHAELQLAIEDNQVDLIFTSPAYNLLGFEHRARTEEQKALVTETTNWLGETPLVDTAEAGCTVMNAVVHHQAGGDNHGHDHGHAHDHEDKHADENGSTHSDFEVTQTLSCSRLDASEALSTPLTERFPEIEHLNVEWVWSGGQGSGRLDHGETSFRPGAR</sequence>
<dbReference type="AlphaFoldDB" id="A0A2S5ZAA8"/>
<dbReference type="RefSeq" id="WP_104321849.1">
    <property type="nucleotide sequence ID" value="NZ_PSSX01000007.1"/>
</dbReference>
<feature type="compositionally biased region" description="Basic and acidic residues" evidence="1">
    <location>
        <begin position="108"/>
        <end position="134"/>
    </location>
</feature>
<dbReference type="OrthoDB" id="7346546at2"/>
<dbReference type="EMBL" id="PSSX01000007">
    <property type="protein sequence ID" value="PPI84316.1"/>
    <property type="molecule type" value="Genomic_DNA"/>
</dbReference>
<dbReference type="InterPro" id="IPR021253">
    <property type="entry name" value="ZrgA-like"/>
</dbReference>
<name>A0A2S5ZAA8_9GAMM</name>
<gene>
    <name evidence="3" type="ORF">KEHDKFFH_10370</name>
</gene>
<proteinExistence type="predicted"/>
<evidence type="ECO:0000313" key="4">
    <source>
        <dbReference type="Proteomes" id="UP000239917"/>
    </source>
</evidence>
<dbReference type="Proteomes" id="UP000239917">
    <property type="component" value="Unassembled WGS sequence"/>
</dbReference>
<feature type="region of interest" description="Disordered" evidence="1">
    <location>
        <begin position="103"/>
        <end position="134"/>
    </location>
</feature>
<organism evidence="3 4">
    <name type="scientific">Marinobacter maroccanus</name>
    <dbReference type="NCBI Taxonomy" id="2055143"/>
    <lineage>
        <taxon>Bacteria</taxon>
        <taxon>Pseudomonadati</taxon>
        <taxon>Pseudomonadota</taxon>
        <taxon>Gammaproteobacteria</taxon>
        <taxon>Pseudomonadales</taxon>
        <taxon>Marinobacteraceae</taxon>
        <taxon>Marinobacter</taxon>
    </lineage>
</organism>
<feature type="chain" id="PRO_5015621034" evidence="2">
    <location>
        <begin position="24"/>
        <end position="192"/>
    </location>
</feature>